<dbReference type="RefSeq" id="WP_213007675.1">
    <property type="nucleotide sequence ID" value="NZ_BOQN01000049.1"/>
</dbReference>
<evidence type="ECO:0000313" key="4">
    <source>
        <dbReference type="Proteomes" id="UP000677082"/>
    </source>
</evidence>
<keyword evidence="4" id="KW-1185">Reference proteome</keyword>
<keyword evidence="2" id="KW-0472">Membrane</keyword>
<sequence>MAEHAPDRMWSGIDIPKTIAGVLAAVSAAVIGSFLGVAGTLVGAAVASLIGSVGTEIYHRSIDRGRKKIQGTFLAPAAVGTPPVEAAAEEKPSAPPTPTRIRWARVAMVAGALFVLAMGTLTVAELVSGKSIADATGGNTSGSTTVSSFLSGKSRKSDKPPATTESPAPTSPNSTTSPTDQATTDPDQPAQQATTGPTDAPATDAPTTEAPTGTTGDSDTTGDKPGADTGNLDGGSGGGADTQNSSDGTE</sequence>
<feature type="compositionally biased region" description="Low complexity" evidence="1">
    <location>
        <begin position="160"/>
        <end position="179"/>
    </location>
</feature>
<protein>
    <submittedName>
        <fullName evidence="3">Uncharacterized protein</fullName>
    </submittedName>
</protein>
<feature type="region of interest" description="Disordered" evidence="1">
    <location>
        <begin position="132"/>
        <end position="250"/>
    </location>
</feature>
<evidence type="ECO:0000313" key="3">
    <source>
        <dbReference type="EMBL" id="GIM91793.1"/>
    </source>
</evidence>
<feature type="compositionally biased region" description="Low complexity" evidence="1">
    <location>
        <begin position="136"/>
        <end position="148"/>
    </location>
</feature>
<proteinExistence type="predicted"/>
<organism evidence="3 4">
    <name type="scientific">Paractinoplanes toevensis</name>
    <dbReference type="NCBI Taxonomy" id="571911"/>
    <lineage>
        <taxon>Bacteria</taxon>
        <taxon>Bacillati</taxon>
        <taxon>Actinomycetota</taxon>
        <taxon>Actinomycetes</taxon>
        <taxon>Micromonosporales</taxon>
        <taxon>Micromonosporaceae</taxon>
        <taxon>Paractinoplanes</taxon>
    </lineage>
</organism>
<name>A0A919T9Z9_9ACTN</name>
<feature type="transmembrane region" description="Helical" evidence="2">
    <location>
        <begin position="103"/>
        <end position="124"/>
    </location>
</feature>
<comment type="caution">
    <text evidence="3">The sequence shown here is derived from an EMBL/GenBank/DDBJ whole genome shotgun (WGS) entry which is preliminary data.</text>
</comment>
<accession>A0A919T9Z9</accession>
<dbReference type="Proteomes" id="UP000677082">
    <property type="component" value="Unassembled WGS sequence"/>
</dbReference>
<gene>
    <name evidence="3" type="ORF">Ato02nite_035860</name>
</gene>
<evidence type="ECO:0000256" key="2">
    <source>
        <dbReference type="SAM" id="Phobius"/>
    </source>
</evidence>
<feature type="compositionally biased region" description="Low complexity" evidence="1">
    <location>
        <begin position="241"/>
        <end position="250"/>
    </location>
</feature>
<keyword evidence="2" id="KW-0812">Transmembrane</keyword>
<evidence type="ECO:0000256" key="1">
    <source>
        <dbReference type="SAM" id="MobiDB-lite"/>
    </source>
</evidence>
<reference evidence="3 4" key="1">
    <citation type="submission" date="2021-03" db="EMBL/GenBank/DDBJ databases">
        <title>Whole genome shotgun sequence of Actinoplanes toevensis NBRC 105298.</title>
        <authorList>
            <person name="Komaki H."/>
            <person name="Tamura T."/>
        </authorList>
    </citation>
    <scope>NUCLEOTIDE SEQUENCE [LARGE SCALE GENOMIC DNA]</scope>
    <source>
        <strain evidence="3 4">NBRC 105298</strain>
    </source>
</reference>
<feature type="compositionally biased region" description="Low complexity" evidence="1">
    <location>
        <begin position="186"/>
        <end position="219"/>
    </location>
</feature>
<dbReference type="AlphaFoldDB" id="A0A919T9Z9"/>
<feature type="transmembrane region" description="Helical" evidence="2">
    <location>
        <begin position="21"/>
        <end position="50"/>
    </location>
</feature>
<dbReference type="EMBL" id="BOQN01000049">
    <property type="protein sequence ID" value="GIM91793.1"/>
    <property type="molecule type" value="Genomic_DNA"/>
</dbReference>
<keyword evidence="2" id="KW-1133">Transmembrane helix</keyword>